<dbReference type="GO" id="GO:0003995">
    <property type="term" value="F:acyl-CoA dehydrogenase activity"/>
    <property type="evidence" value="ECO:0007669"/>
    <property type="project" value="TreeGrafter"/>
</dbReference>
<comment type="caution">
    <text evidence="3">The sequence shown here is derived from an EMBL/GenBank/DDBJ whole genome shotgun (WGS) entry which is preliminary data.</text>
</comment>
<reference evidence="2 5" key="2">
    <citation type="submission" date="2020-07" db="EMBL/GenBank/DDBJ databases">
        <authorList>
            <person name="Feng H."/>
        </authorList>
    </citation>
    <scope>NUCLEOTIDE SEQUENCE [LARGE SCALE GENOMIC DNA]</scope>
    <source>
        <strain evidence="2">S-12</strain>
        <strain evidence="5">s-12</strain>
    </source>
</reference>
<dbReference type="InterPro" id="IPR046373">
    <property type="entry name" value="Acyl-CoA_Oxase/DH_mid-dom_sf"/>
</dbReference>
<keyword evidence="4" id="KW-1185">Reference proteome</keyword>
<evidence type="ECO:0000313" key="5">
    <source>
        <dbReference type="Proteomes" id="UP000570010"/>
    </source>
</evidence>
<dbReference type="Proteomes" id="UP000570010">
    <property type="component" value="Unassembled WGS sequence"/>
</dbReference>
<sequence>MLTDELEKKGMLEDLIREKLKPIVKQIDLDGFYPKEYLISLGKAGLLQSDQLNDKEMIFHRLRLVEETAKVCMTTGFTLWCHLAALTYLQKSGDQFLKETLLRSLETGQLLGGTGLSNPMKYYAGLEPLHLKAVRAKGGYVVSGQLPAVSNLGDDHWFGMIASVSEQQRIMAIIPCDHKGLTLKEKKCYIGLNGSATYTCVFHDVFVSNQWVIAENADQFVEMIRPLFVLYQIPLGFGGIEVSIQSIKKIRNKQSGSNQYLNIQPEQLEYEFKQLRERYDRIIQFKQLAECWHDILKLRLDTAYLTLKAAHASMLHYGSAAYLQKSDPSRRLREAYFFINLTPTVKHLEKSLSHSK</sequence>
<dbReference type="SUPFAM" id="SSF56645">
    <property type="entry name" value="Acyl-CoA dehydrogenase NM domain-like"/>
    <property type="match status" value="1"/>
</dbReference>
<accession>A0A6B3W4Y8</accession>
<dbReference type="Pfam" id="PF02771">
    <property type="entry name" value="Acyl-CoA_dh_N"/>
    <property type="match status" value="1"/>
</dbReference>
<dbReference type="Gene3D" id="2.40.110.10">
    <property type="entry name" value="Butyryl-CoA Dehydrogenase, subunit A, domain 2"/>
    <property type="match status" value="1"/>
</dbReference>
<dbReference type="AlphaFoldDB" id="A0A6B3W4Y8"/>
<gene>
    <name evidence="3" type="ORF">G4D64_13560</name>
    <name evidence="2" type="ORF">H1Z61_13830</name>
</gene>
<dbReference type="InterPro" id="IPR009100">
    <property type="entry name" value="AcylCoA_DH/oxidase_NM_dom_sf"/>
</dbReference>
<feature type="domain" description="Acyl-CoA dehydrogenase/oxidase N-terminal" evidence="1">
    <location>
        <begin position="10"/>
        <end position="108"/>
    </location>
</feature>
<evidence type="ECO:0000313" key="4">
    <source>
        <dbReference type="Proteomes" id="UP000472971"/>
    </source>
</evidence>
<dbReference type="PANTHER" id="PTHR43884:SF12">
    <property type="entry name" value="ISOVALERYL-COA DEHYDROGENASE, MITOCHONDRIAL-RELATED"/>
    <property type="match status" value="1"/>
</dbReference>
<dbReference type="Gene3D" id="1.10.540.10">
    <property type="entry name" value="Acyl-CoA dehydrogenase/oxidase, N-terminal domain"/>
    <property type="match status" value="1"/>
</dbReference>
<dbReference type="PANTHER" id="PTHR43884">
    <property type="entry name" value="ACYL-COA DEHYDROGENASE"/>
    <property type="match status" value="1"/>
</dbReference>
<dbReference type="Proteomes" id="UP000472971">
    <property type="component" value="Unassembled WGS sequence"/>
</dbReference>
<dbReference type="InterPro" id="IPR037069">
    <property type="entry name" value="AcylCoA_DH/ox_N_sf"/>
</dbReference>
<dbReference type="GO" id="GO:0050660">
    <property type="term" value="F:flavin adenine dinucleotide binding"/>
    <property type="evidence" value="ECO:0007669"/>
    <property type="project" value="InterPro"/>
</dbReference>
<evidence type="ECO:0000259" key="1">
    <source>
        <dbReference type="Pfam" id="PF02771"/>
    </source>
</evidence>
<reference evidence="3 4" key="1">
    <citation type="submission" date="2020-02" db="EMBL/GenBank/DDBJ databases">
        <title>Bacillus aquiflavi sp. nov., isolated from yellow water of strong flavor Chinese baijiu in Yibin region of China.</title>
        <authorList>
            <person name="Xie J."/>
        </authorList>
    </citation>
    <scope>NUCLEOTIDE SEQUENCE [LARGE SCALE GENOMIC DNA]</scope>
    <source>
        <strain evidence="3 4">3H-10</strain>
    </source>
</reference>
<name>A0A6B3W4Y8_9BACI</name>
<evidence type="ECO:0000313" key="2">
    <source>
        <dbReference type="EMBL" id="MBA4538184.1"/>
    </source>
</evidence>
<dbReference type="EMBL" id="JACEIO010000036">
    <property type="protein sequence ID" value="MBA4538184.1"/>
    <property type="molecule type" value="Genomic_DNA"/>
</dbReference>
<dbReference type="EMBL" id="JAAIWN010000036">
    <property type="protein sequence ID" value="NEY82504.1"/>
    <property type="molecule type" value="Genomic_DNA"/>
</dbReference>
<evidence type="ECO:0000313" key="3">
    <source>
        <dbReference type="EMBL" id="NEY82504.1"/>
    </source>
</evidence>
<organism evidence="3 4">
    <name type="scientific">Bacillus aquiflavi</name>
    <dbReference type="NCBI Taxonomy" id="2672567"/>
    <lineage>
        <taxon>Bacteria</taxon>
        <taxon>Bacillati</taxon>
        <taxon>Bacillota</taxon>
        <taxon>Bacilli</taxon>
        <taxon>Bacillales</taxon>
        <taxon>Bacillaceae</taxon>
        <taxon>Bacillus</taxon>
    </lineage>
</organism>
<proteinExistence type="predicted"/>
<protein>
    <submittedName>
        <fullName evidence="3">Acyl-CoA/acyl-ACP dehydrogenase</fullName>
    </submittedName>
</protein>
<dbReference type="InterPro" id="IPR013786">
    <property type="entry name" value="AcylCoA_DH/ox_N"/>
</dbReference>